<accession>A0ABP0JQW1</accession>
<name>A0ABP0JQW1_9DINO</name>
<keyword evidence="2" id="KW-1185">Reference proteome</keyword>
<feature type="non-terminal residue" evidence="1">
    <location>
        <position position="1"/>
    </location>
</feature>
<dbReference type="Proteomes" id="UP001642464">
    <property type="component" value="Unassembled WGS sequence"/>
</dbReference>
<reference evidence="1 2" key="1">
    <citation type="submission" date="2024-02" db="EMBL/GenBank/DDBJ databases">
        <authorList>
            <person name="Chen Y."/>
            <person name="Shah S."/>
            <person name="Dougan E. K."/>
            <person name="Thang M."/>
            <person name="Chan C."/>
        </authorList>
    </citation>
    <scope>NUCLEOTIDE SEQUENCE [LARGE SCALE GENOMIC DNA]</scope>
</reference>
<sequence>VSLGILTSSLRSSNQWLLALHTAARAACSAGHGAVGARLEALEAAQEAQASGAQLEELLRKDLGRLM</sequence>
<dbReference type="EMBL" id="CAXAMM010008247">
    <property type="protein sequence ID" value="CAK9016856.1"/>
    <property type="molecule type" value="Genomic_DNA"/>
</dbReference>
<evidence type="ECO:0000313" key="2">
    <source>
        <dbReference type="Proteomes" id="UP001642464"/>
    </source>
</evidence>
<proteinExistence type="predicted"/>
<evidence type="ECO:0000313" key="1">
    <source>
        <dbReference type="EMBL" id="CAK9016856.1"/>
    </source>
</evidence>
<protein>
    <submittedName>
        <fullName evidence="1">Uncharacterized protein</fullName>
    </submittedName>
</protein>
<gene>
    <name evidence="1" type="ORF">SCF082_LOCUS13373</name>
</gene>
<comment type="caution">
    <text evidence="1">The sequence shown here is derived from an EMBL/GenBank/DDBJ whole genome shotgun (WGS) entry which is preliminary data.</text>
</comment>
<organism evidence="1 2">
    <name type="scientific">Durusdinium trenchii</name>
    <dbReference type="NCBI Taxonomy" id="1381693"/>
    <lineage>
        <taxon>Eukaryota</taxon>
        <taxon>Sar</taxon>
        <taxon>Alveolata</taxon>
        <taxon>Dinophyceae</taxon>
        <taxon>Suessiales</taxon>
        <taxon>Symbiodiniaceae</taxon>
        <taxon>Durusdinium</taxon>
    </lineage>
</organism>
<feature type="non-terminal residue" evidence="1">
    <location>
        <position position="67"/>
    </location>
</feature>